<organism evidence="1 2">
    <name type="scientific">Flavobacterium orientale</name>
    <dbReference type="NCBI Taxonomy" id="1756020"/>
    <lineage>
        <taxon>Bacteria</taxon>
        <taxon>Pseudomonadati</taxon>
        <taxon>Bacteroidota</taxon>
        <taxon>Flavobacteriia</taxon>
        <taxon>Flavobacteriales</taxon>
        <taxon>Flavobacteriaceae</taxon>
        <taxon>Flavobacterium</taxon>
    </lineage>
</organism>
<accession>A0A917DCX5</accession>
<dbReference type="EMBL" id="BMFG01000006">
    <property type="protein sequence ID" value="GGD27724.1"/>
    <property type="molecule type" value="Genomic_DNA"/>
</dbReference>
<name>A0A917DCX5_9FLAO</name>
<comment type="caution">
    <text evidence="1">The sequence shown here is derived from an EMBL/GenBank/DDBJ whole genome shotgun (WGS) entry which is preliminary data.</text>
</comment>
<keyword evidence="2" id="KW-1185">Reference proteome</keyword>
<dbReference type="Proteomes" id="UP000625735">
    <property type="component" value="Unassembled WGS sequence"/>
</dbReference>
<sequence length="57" mass="6662">MHERDTSVSVGHTKEFVRQWGDRGSMLKLEVSTLDKVNKLCYNEGNKEVKFNTYNNK</sequence>
<dbReference type="AlphaFoldDB" id="A0A917DCX5"/>
<reference evidence="1" key="2">
    <citation type="submission" date="2020-09" db="EMBL/GenBank/DDBJ databases">
        <authorList>
            <person name="Sun Q."/>
            <person name="Zhou Y."/>
        </authorList>
    </citation>
    <scope>NUCLEOTIDE SEQUENCE</scope>
    <source>
        <strain evidence="1">CGMCC 1.12506</strain>
    </source>
</reference>
<proteinExistence type="predicted"/>
<gene>
    <name evidence="1" type="ORF">GCM10011343_17380</name>
</gene>
<evidence type="ECO:0000313" key="2">
    <source>
        <dbReference type="Proteomes" id="UP000625735"/>
    </source>
</evidence>
<reference evidence="1" key="1">
    <citation type="journal article" date="2014" name="Int. J. Syst. Evol. Microbiol.">
        <title>Complete genome sequence of Corynebacterium casei LMG S-19264T (=DSM 44701T), isolated from a smear-ripened cheese.</title>
        <authorList>
            <consortium name="US DOE Joint Genome Institute (JGI-PGF)"/>
            <person name="Walter F."/>
            <person name="Albersmeier A."/>
            <person name="Kalinowski J."/>
            <person name="Ruckert C."/>
        </authorList>
    </citation>
    <scope>NUCLEOTIDE SEQUENCE</scope>
    <source>
        <strain evidence="1">CGMCC 1.12506</strain>
    </source>
</reference>
<protein>
    <submittedName>
        <fullName evidence="1">Uncharacterized protein</fullName>
    </submittedName>
</protein>
<evidence type="ECO:0000313" key="1">
    <source>
        <dbReference type="EMBL" id="GGD27724.1"/>
    </source>
</evidence>